<keyword evidence="5" id="KW-0472">Membrane</keyword>
<sequence length="266" mass="30322">MTPTISARVLLRRGPVFPRAVGRPTCVRRKYTKTKSGQSLEEPPESESKTVNIHGPSWSWLEPVGRPFRAYSRAQARRPYVVQLLSTITIWFFGDLSAQMISISEDDSYSPSRALRSVFIGSLTSIPNYRWFMFLGQSFNYSSKLLSLATKIVVNQLVFTPLFNTYFFSMHSLLSGATFEELMERIKIAVPISWVNSCKLWPAVTAFSFTFIPPQFRSIFAGFIAIGWQSWLTLLNQQAAALEKADHENQRNQQLHLSRLVSRELA</sequence>
<comment type="similarity">
    <text evidence="2 6">Belongs to the peroxisomal membrane protein PXMP2/4 family.</text>
</comment>
<proteinExistence type="inferred from homology"/>
<dbReference type="InterPro" id="IPR007248">
    <property type="entry name" value="Mpv17_PMP22"/>
</dbReference>
<evidence type="ECO:0000256" key="1">
    <source>
        <dbReference type="ARBA" id="ARBA00004141"/>
    </source>
</evidence>
<dbReference type="EMBL" id="MSZU01000115">
    <property type="protein sequence ID" value="OMP81439.1"/>
    <property type="molecule type" value="Genomic_DNA"/>
</dbReference>
<reference evidence="7 8" key="1">
    <citation type="submission" date="2017-01" db="EMBL/GenBank/DDBJ databases">
        <title>Draft genome sequence of Diplodia seriata F98.1, a fungal species involved in grapevine trunk diseases.</title>
        <authorList>
            <person name="Robert-Siegwald G."/>
            <person name="Vallet J."/>
            <person name="Abou-Mansour E."/>
            <person name="Xu J."/>
            <person name="Rey P."/>
            <person name="Bertsch C."/>
            <person name="Rego C."/>
            <person name="Larignon P."/>
            <person name="Fontaine F."/>
            <person name="Lebrun M.-H."/>
        </authorList>
    </citation>
    <scope>NUCLEOTIDE SEQUENCE [LARGE SCALE GENOMIC DNA]</scope>
    <source>
        <strain evidence="7 8">F98.1</strain>
    </source>
</reference>
<gene>
    <name evidence="7" type="ORF">BK809_0002432</name>
</gene>
<dbReference type="PANTHER" id="PTHR11266:SF113">
    <property type="entry name" value="MEMBRANE PROTEIN, MPV17_PMP22 FAMILY, PUTATIVE (AFU_ORTHOLOGUE AFUA_1G13840)-RELATED"/>
    <property type="match status" value="1"/>
</dbReference>
<dbReference type="Proteomes" id="UP000190776">
    <property type="component" value="Unassembled WGS sequence"/>
</dbReference>
<evidence type="ECO:0000256" key="3">
    <source>
        <dbReference type="ARBA" id="ARBA00022692"/>
    </source>
</evidence>
<evidence type="ECO:0000313" key="7">
    <source>
        <dbReference type="EMBL" id="OMP81439.1"/>
    </source>
</evidence>
<comment type="caution">
    <text evidence="7">The sequence shown here is derived from an EMBL/GenBank/DDBJ whole genome shotgun (WGS) entry which is preliminary data.</text>
</comment>
<protein>
    <submittedName>
        <fullName evidence="7">Protein SYM1</fullName>
    </submittedName>
</protein>
<evidence type="ECO:0000256" key="4">
    <source>
        <dbReference type="ARBA" id="ARBA00022989"/>
    </source>
</evidence>
<dbReference type="OrthoDB" id="430207at2759"/>
<dbReference type="PANTHER" id="PTHR11266">
    <property type="entry name" value="PEROXISOMAL MEMBRANE PROTEIN 2, PXMP2 MPV17"/>
    <property type="match status" value="1"/>
</dbReference>
<comment type="subcellular location">
    <subcellularLocation>
        <location evidence="1">Membrane</location>
        <topology evidence="1">Multi-pass membrane protein</topology>
    </subcellularLocation>
</comment>
<evidence type="ECO:0000256" key="2">
    <source>
        <dbReference type="ARBA" id="ARBA00006824"/>
    </source>
</evidence>
<accession>A0A1S8B1R6</accession>
<dbReference type="STRING" id="420778.A0A1S8B1R6"/>
<keyword evidence="4" id="KW-1133">Transmembrane helix</keyword>
<name>A0A1S8B1R6_9PEZI</name>
<organism evidence="7 8">
    <name type="scientific">Diplodia seriata</name>
    <dbReference type="NCBI Taxonomy" id="420778"/>
    <lineage>
        <taxon>Eukaryota</taxon>
        <taxon>Fungi</taxon>
        <taxon>Dikarya</taxon>
        <taxon>Ascomycota</taxon>
        <taxon>Pezizomycotina</taxon>
        <taxon>Dothideomycetes</taxon>
        <taxon>Dothideomycetes incertae sedis</taxon>
        <taxon>Botryosphaeriales</taxon>
        <taxon>Botryosphaeriaceae</taxon>
        <taxon>Diplodia</taxon>
    </lineage>
</organism>
<keyword evidence="3" id="KW-0812">Transmembrane</keyword>
<dbReference type="GO" id="GO:0016020">
    <property type="term" value="C:membrane"/>
    <property type="evidence" value="ECO:0007669"/>
    <property type="project" value="UniProtKB-SubCell"/>
</dbReference>
<evidence type="ECO:0000256" key="5">
    <source>
        <dbReference type="ARBA" id="ARBA00023136"/>
    </source>
</evidence>
<dbReference type="AlphaFoldDB" id="A0A1S8B1R6"/>
<evidence type="ECO:0000313" key="8">
    <source>
        <dbReference type="Proteomes" id="UP000190776"/>
    </source>
</evidence>
<dbReference type="GO" id="GO:0005739">
    <property type="term" value="C:mitochondrion"/>
    <property type="evidence" value="ECO:0007669"/>
    <property type="project" value="TreeGrafter"/>
</dbReference>
<evidence type="ECO:0000256" key="6">
    <source>
        <dbReference type="RuleBase" id="RU363053"/>
    </source>
</evidence>
<dbReference type="Pfam" id="PF04117">
    <property type="entry name" value="Mpv17_PMP22"/>
    <property type="match status" value="1"/>
</dbReference>